<accession>A0A0W0GH62</accession>
<organism evidence="2 3">
    <name type="scientific">Dehalogenimonas alkenigignens</name>
    <dbReference type="NCBI Taxonomy" id="1217799"/>
    <lineage>
        <taxon>Bacteria</taxon>
        <taxon>Bacillati</taxon>
        <taxon>Chloroflexota</taxon>
        <taxon>Dehalococcoidia</taxon>
        <taxon>Dehalococcoidales</taxon>
        <taxon>Dehalococcoidaceae</taxon>
        <taxon>Dehalogenimonas</taxon>
    </lineage>
</organism>
<protein>
    <submittedName>
        <fullName evidence="2">Uncharacterized protein</fullName>
    </submittedName>
</protein>
<proteinExistence type="predicted"/>
<dbReference type="Proteomes" id="UP000053947">
    <property type="component" value="Unassembled WGS sequence"/>
</dbReference>
<reference evidence="2 3" key="1">
    <citation type="submission" date="2015-06" db="EMBL/GenBank/DDBJ databases">
        <title>Genome sequence of the organohalide-respiring Dehalogenimonas alkenigignens type strain (IP3-3T).</title>
        <authorList>
            <person name="Key T.A."/>
            <person name="Richmond D.P."/>
            <person name="Bowman K.S."/>
            <person name="Cho Y.-J."/>
            <person name="Chun J."/>
            <person name="da Costa M.S."/>
            <person name="Rainey F.A."/>
            <person name="Moe W.M."/>
        </authorList>
    </citation>
    <scope>NUCLEOTIDE SEQUENCE [LARGE SCALE GENOMIC DNA]</scope>
    <source>
        <strain evidence="2 3">IP3-3</strain>
    </source>
</reference>
<comment type="caution">
    <text evidence="2">The sequence shown here is derived from an EMBL/GenBank/DDBJ whole genome shotgun (WGS) entry which is preliminary data.</text>
</comment>
<feature type="transmembrane region" description="Helical" evidence="1">
    <location>
        <begin position="12"/>
        <end position="35"/>
    </location>
</feature>
<sequence>MVLGHSISPFLVTGRCPVCSVVFIPIITVIGLIIIDRVTYYNILYDL</sequence>
<evidence type="ECO:0000313" key="2">
    <source>
        <dbReference type="EMBL" id="KTB47890.1"/>
    </source>
</evidence>
<evidence type="ECO:0000256" key="1">
    <source>
        <dbReference type="SAM" id="Phobius"/>
    </source>
</evidence>
<dbReference type="EMBL" id="LFDV01000002">
    <property type="protein sequence ID" value="KTB47890.1"/>
    <property type="molecule type" value="Genomic_DNA"/>
</dbReference>
<keyword evidence="1" id="KW-0812">Transmembrane</keyword>
<keyword evidence="1" id="KW-1133">Transmembrane helix</keyword>
<evidence type="ECO:0000313" key="3">
    <source>
        <dbReference type="Proteomes" id="UP000053947"/>
    </source>
</evidence>
<name>A0A0W0GH62_9CHLR</name>
<keyword evidence="1" id="KW-0472">Membrane</keyword>
<dbReference type="AlphaFoldDB" id="A0A0W0GH62"/>
<gene>
    <name evidence="2" type="ORF">DEALK_07350</name>
</gene>
<keyword evidence="3" id="KW-1185">Reference proteome</keyword>